<feature type="compositionally biased region" description="Polar residues" evidence="1">
    <location>
        <begin position="29"/>
        <end position="42"/>
    </location>
</feature>
<dbReference type="Pfam" id="PF25557">
    <property type="entry name" value="GAUT_1"/>
    <property type="match status" value="1"/>
</dbReference>
<dbReference type="AlphaFoldDB" id="A0AAD1YPU7"/>
<protein>
    <submittedName>
        <fullName evidence="2">Uncharacterized protein</fullName>
    </submittedName>
</protein>
<dbReference type="Proteomes" id="UP000834106">
    <property type="component" value="Chromosome 1"/>
</dbReference>
<proteinExistence type="predicted"/>
<sequence length="134" mass="15318">MMATSGLWMGNRYDSDIGAQIDPKKENKSQNSEHTLGNSSGGKETKHEQHSYRISTKDGSRERGKTTTEKENKPTVLLDARVRHLKDQLIRAKVYLSLSVTRNNPHFIRELQLRMKEVIREIGDATKDSELPKK</sequence>
<reference evidence="2" key="1">
    <citation type="submission" date="2023-05" db="EMBL/GenBank/DDBJ databases">
        <authorList>
            <person name="Huff M."/>
        </authorList>
    </citation>
    <scope>NUCLEOTIDE SEQUENCE</scope>
</reference>
<feature type="compositionally biased region" description="Basic and acidic residues" evidence="1">
    <location>
        <begin position="43"/>
        <end position="73"/>
    </location>
</feature>
<keyword evidence="3" id="KW-1185">Reference proteome</keyword>
<evidence type="ECO:0000256" key="1">
    <source>
        <dbReference type="SAM" id="MobiDB-lite"/>
    </source>
</evidence>
<evidence type="ECO:0000313" key="3">
    <source>
        <dbReference type="Proteomes" id="UP000834106"/>
    </source>
</evidence>
<evidence type="ECO:0000313" key="2">
    <source>
        <dbReference type="EMBL" id="CAI9755078.1"/>
    </source>
</evidence>
<gene>
    <name evidence="2" type="ORF">FPE_LOCUS2509</name>
</gene>
<dbReference type="EMBL" id="OU503036">
    <property type="protein sequence ID" value="CAI9755078.1"/>
    <property type="molecule type" value="Genomic_DNA"/>
</dbReference>
<name>A0AAD1YPU7_9LAMI</name>
<organism evidence="2 3">
    <name type="scientific">Fraxinus pennsylvanica</name>
    <dbReference type="NCBI Taxonomy" id="56036"/>
    <lineage>
        <taxon>Eukaryota</taxon>
        <taxon>Viridiplantae</taxon>
        <taxon>Streptophyta</taxon>
        <taxon>Embryophyta</taxon>
        <taxon>Tracheophyta</taxon>
        <taxon>Spermatophyta</taxon>
        <taxon>Magnoliopsida</taxon>
        <taxon>eudicotyledons</taxon>
        <taxon>Gunneridae</taxon>
        <taxon>Pentapetalae</taxon>
        <taxon>asterids</taxon>
        <taxon>lamiids</taxon>
        <taxon>Lamiales</taxon>
        <taxon>Oleaceae</taxon>
        <taxon>Oleeae</taxon>
        <taxon>Fraxinus</taxon>
    </lineage>
</organism>
<feature type="region of interest" description="Disordered" evidence="1">
    <location>
        <begin position="1"/>
        <end position="75"/>
    </location>
</feature>
<accession>A0AAD1YPU7</accession>